<dbReference type="Pfam" id="PF21780">
    <property type="entry name" value="DUF6875"/>
    <property type="match status" value="1"/>
</dbReference>
<protein>
    <recommendedName>
        <fullName evidence="1">DUF6875 domain-containing protein</fullName>
    </recommendedName>
</protein>
<proteinExistence type="predicted"/>
<evidence type="ECO:0000259" key="1">
    <source>
        <dbReference type="Pfam" id="PF21780"/>
    </source>
</evidence>
<accession>A0A7Z1AUZ2</accession>
<reference evidence="2 3" key="1">
    <citation type="submission" date="2016-12" db="EMBL/GenBank/DDBJ databases">
        <title>The draft genome sequence of Actinophytocola xinjiangensis.</title>
        <authorList>
            <person name="Wang W."/>
            <person name="Yuan L."/>
        </authorList>
    </citation>
    <scope>NUCLEOTIDE SEQUENCE [LARGE SCALE GENOMIC DNA]</scope>
    <source>
        <strain evidence="2 3">CGMCC 4.4663</strain>
    </source>
</reference>
<dbReference type="InterPro" id="IPR049240">
    <property type="entry name" value="DUF6875"/>
</dbReference>
<sequence>MSAALGDDQLLLWPASQVRSGAVPAEHRGPLNEILDWSEEFLVTSNPALGRTGPVCPYTAPSLRKDLYYLGVAVDDGGGLDMPAVIAQLRTWHARLTAELSEADRELVALLVVLPHLDHTDSTELDELQRKAKDEFVAEGLMIGQFHPVCPEPGLWSRTFRPLRSPIPLLAVRQLLVFDLPFLESEPHLERYLTRFADTIPARMRNQIVARMTNNNHLDVA</sequence>
<feature type="domain" description="DUF6875" evidence="1">
    <location>
        <begin position="32"/>
        <end position="206"/>
    </location>
</feature>
<dbReference type="Proteomes" id="UP000185696">
    <property type="component" value="Unassembled WGS sequence"/>
</dbReference>
<gene>
    <name evidence="2" type="ORF">BLA60_30600</name>
</gene>
<dbReference type="OrthoDB" id="8420726at2"/>
<dbReference type="RefSeq" id="WP_075136502.1">
    <property type="nucleotide sequence ID" value="NZ_MSIF01000020.1"/>
</dbReference>
<evidence type="ECO:0000313" key="3">
    <source>
        <dbReference type="Proteomes" id="UP000185696"/>
    </source>
</evidence>
<name>A0A7Z1AUZ2_9PSEU</name>
<keyword evidence="3" id="KW-1185">Reference proteome</keyword>
<evidence type="ECO:0000313" key="2">
    <source>
        <dbReference type="EMBL" id="OLF06622.1"/>
    </source>
</evidence>
<dbReference type="AlphaFoldDB" id="A0A7Z1AUZ2"/>
<organism evidence="2 3">
    <name type="scientific">Actinophytocola xinjiangensis</name>
    <dbReference type="NCBI Taxonomy" id="485602"/>
    <lineage>
        <taxon>Bacteria</taxon>
        <taxon>Bacillati</taxon>
        <taxon>Actinomycetota</taxon>
        <taxon>Actinomycetes</taxon>
        <taxon>Pseudonocardiales</taxon>
        <taxon>Pseudonocardiaceae</taxon>
    </lineage>
</organism>
<dbReference type="EMBL" id="MSIF01000020">
    <property type="protein sequence ID" value="OLF06622.1"/>
    <property type="molecule type" value="Genomic_DNA"/>
</dbReference>
<comment type="caution">
    <text evidence="2">The sequence shown here is derived from an EMBL/GenBank/DDBJ whole genome shotgun (WGS) entry which is preliminary data.</text>
</comment>